<organism evidence="1 2">
    <name type="scientific">Sarocladium strictum</name>
    <name type="common">Black bundle disease fungus</name>
    <name type="synonym">Acremonium strictum</name>
    <dbReference type="NCBI Taxonomy" id="5046"/>
    <lineage>
        <taxon>Eukaryota</taxon>
        <taxon>Fungi</taxon>
        <taxon>Dikarya</taxon>
        <taxon>Ascomycota</taxon>
        <taxon>Pezizomycotina</taxon>
        <taxon>Sordariomycetes</taxon>
        <taxon>Hypocreomycetidae</taxon>
        <taxon>Hypocreales</taxon>
        <taxon>Sarocladiaceae</taxon>
        <taxon>Sarocladium</taxon>
    </lineage>
</organism>
<evidence type="ECO:0000313" key="1">
    <source>
        <dbReference type="EMBL" id="KAK0391232.1"/>
    </source>
</evidence>
<gene>
    <name evidence="1" type="ORF">NLU13_0733</name>
</gene>
<keyword evidence="2" id="KW-1185">Reference proteome</keyword>
<name>A0AA39LBK2_SARSR</name>
<dbReference type="SUPFAM" id="SSF55729">
    <property type="entry name" value="Acyl-CoA N-acyltransferases (Nat)"/>
    <property type="match status" value="1"/>
</dbReference>
<dbReference type="Gene3D" id="3.40.630.30">
    <property type="match status" value="1"/>
</dbReference>
<reference evidence="1" key="1">
    <citation type="submission" date="2022-10" db="EMBL/GenBank/DDBJ databases">
        <title>Determination and structural analysis of whole genome sequence of Sarocladium strictum F4-1.</title>
        <authorList>
            <person name="Hu L."/>
            <person name="Jiang Y."/>
        </authorList>
    </citation>
    <scope>NUCLEOTIDE SEQUENCE</scope>
    <source>
        <strain evidence="1">F4-1</strain>
    </source>
</reference>
<dbReference type="AlphaFoldDB" id="A0AA39LBK2"/>
<proteinExistence type="predicted"/>
<protein>
    <submittedName>
        <fullName evidence="1">Uncharacterized protein</fullName>
    </submittedName>
</protein>
<sequence>MAVTGQVGAAKPSKVELVPWDPTSDQHFERMVEQRIACGWDYNDVPEWKQKALKGEKLLYWVKLVDDLPNKEDTLKAHFDEFPSERVALKDTATTLGGEECTPTNRTFFPIGHIGLQIGDGRTNAFSLPLPEKAVWIKSVYISFPLHSQGLGRSAMETMERVAARPPLNADLLALDTVESSFQLKDEHLAVYWEGRGRTRPEVPKANQEWYMRQGYRVIKVVQNAFDWVHPVTGEANSLPMVFLSKKLV</sequence>
<dbReference type="Proteomes" id="UP001175261">
    <property type="component" value="Unassembled WGS sequence"/>
</dbReference>
<dbReference type="EMBL" id="JAPDFR010000001">
    <property type="protein sequence ID" value="KAK0391232.1"/>
    <property type="molecule type" value="Genomic_DNA"/>
</dbReference>
<comment type="caution">
    <text evidence="1">The sequence shown here is derived from an EMBL/GenBank/DDBJ whole genome shotgun (WGS) entry which is preliminary data.</text>
</comment>
<accession>A0AA39LBK2</accession>
<dbReference type="InterPro" id="IPR016181">
    <property type="entry name" value="Acyl_CoA_acyltransferase"/>
</dbReference>
<evidence type="ECO:0000313" key="2">
    <source>
        <dbReference type="Proteomes" id="UP001175261"/>
    </source>
</evidence>